<sequence length="338" mass="39151">MFVRLYQDAAVALLKTDSTVQQESEEVGWERSVKLQDIRISLLVRLRLVIPFVSLIWEHPDKCELLQWIVTLVELLEVNGEINTNSQPCNTICSFFYLNLLQTPLVHGSGTQECFFEFVLDLVSLLMDGRFEEGILLPYSDDNVPMTRIANVCTTEVPRELRKTNLQQLSNLQPNLKIPLIFASRIKRILPFQTHNAYLTNVKLPAALQTPSTFDHPLNNQQQLQLYLQQPRPWEWIEDYVPEPVQDNDAPLNLMWFNARKIKREEVTYSRWFKLGFGHHWIDNDRRVVGNNKDEAEQEQSYDPMVLDDSSLPVAQSHVGVKRKLDVEDGEIADDSSF</sequence>
<comment type="caution">
    <text evidence="2">The sequence shown here is derived from an EMBL/GenBank/DDBJ whole genome shotgun (WGS) entry which is preliminary data.</text>
</comment>
<keyword evidence="3" id="KW-1185">Reference proteome</keyword>
<dbReference type="GeneID" id="75911830"/>
<dbReference type="AlphaFoldDB" id="A0AAD5EFQ8"/>
<gene>
    <name evidence="2" type="ORF">K450DRAFT_226004</name>
</gene>
<reference evidence="2" key="2">
    <citation type="journal article" date="2022" name="Proc. Natl. Acad. Sci. U.S.A.">
        <title>Diploid-dominant life cycles characterize the early evolution of Fungi.</title>
        <authorList>
            <person name="Amses K.R."/>
            <person name="Simmons D.R."/>
            <person name="Longcore J.E."/>
            <person name="Mondo S.J."/>
            <person name="Seto K."/>
            <person name="Jeronimo G.H."/>
            <person name="Bonds A.E."/>
            <person name="Quandt C.A."/>
            <person name="Davis W.J."/>
            <person name="Chang Y."/>
            <person name="Federici B.A."/>
            <person name="Kuo A."/>
            <person name="LaButti K."/>
            <person name="Pangilinan J."/>
            <person name="Andreopoulos W."/>
            <person name="Tritt A."/>
            <person name="Riley R."/>
            <person name="Hundley H."/>
            <person name="Johnson J."/>
            <person name="Lipzen A."/>
            <person name="Barry K."/>
            <person name="Lang B.F."/>
            <person name="Cuomo C.A."/>
            <person name="Buchler N.E."/>
            <person name="Grigoriev I.V."/>
            <person name="Spatafora J.W."/>
            <person name="Stajich J.E."/>
            <person name="James T.Y."/>
        </authorList>
    </citation>
    <scope>NUCLEOTIDE SEQUENCE</scope>
    <source>
        <strain evidence="2">AG</strain>
    </source>
</reference>
<feature type="region of interest" description="Disordered" evidence="1">
    <location>
        <begin position="293"/>
        <end position="313"/>
    </location>
</feature>
<reference evidence="2" key="1">
    <citation type="submission" date="2021-06" db="EMBL/GenBank/DDBJ databases">
        <authorList>
            <consortium name="DOE Joint Genome Institute"/>
            <person name="Mondo S.J."/>
            <person name="Amses K.R."/>
            <person name="Simmons D.R."/>
            <person name="Longcore J.E."/>
            <person name="Seto K."/>
            <person name="Alves G.H."/>
            <person name="Bonds A.E."/>
            <person name="Quandt C.A."/>
            <person name="Davis W.J."/>
            <person name="Chang Y."/>
            <person name="Letcher P.M."/>
            <person name="Powell M.J."/>
            <person name="Kuo A."/>
            <person name="Labutti K."/>
            <person name="Pangilinan J."/>
            <person name="Andreopoulos W."/>
            <person name="Tritt A."/>
            <person name="Riley R."/>
            <person name="Hundley H."/>
            <person name="Johnson J."/>
            <person name="Lipzen A."/>
            <person name="Barry K."/>
            <person name="Berbee M.L."/>
            <person name="Buchler N.E."/>
            <person name="Grigoriev I.V."/>
            <person name="Spatafora J.W."/>
            <person name="Stajich J.E."/>
            <person name="James T.Y."/>
        </authorList>
    </citation>
    <scope>NUCLEOTIDE SEQUENCE</scope>
    <source>
        <strain evidence="2">AG</strain>
    </source>
</reference>
<evidence type="ECO:0000313" key="3">
    <source>
        <dbReference type="Proteomes" id="UP001206595"/>
    </source>
</evidence>
<dbReference type="RefSeq" id="XP_051447596.1">
    <property type="nucleotide sequence ID" value="XM_051586482.1"/>
</dbReference>
<name>A0AAD5EFQ8_UMBRA</name>
<dbReference type="Proteomes" id="UP001206595">
    <property type="component" value="Unassembled WGS sequence"/>
</dbReference>
<proteinExistence type="predicted"/>
<protein>
    <submittedName>
        <fullName evidence="2">Uncharacterized protein</fullName>
    </submittedName>
</protein>
<evidence type="ECO:0000313" key="2">
    <source>
        <dbReference type="EMBL" id="KAI8582592.1"/>
    </source>
</evidence>
<evidence type="ECO:0000256" key="1">
    <source>
        <dbReference type="SAM" id="MobiDB-lite"/>
    </source>
</evidence>
<organism evidence="2 3">
    <name type="scientific">Umbelopsis ramanniana AG</name>
    <dbReference type="NCBI Taxonomy" id="1314678"/>
    <lineage>
        <taxon>Eukaryota</taxon>
        <taxon>Fungi</taxon>
        <taxon>Fungi incertae sedis</taxon>
        <taxon>Mucoromycota</taxon>
        <taxon>Mucoromycotina</taxon>
        <taxon>Umbelopsidomycetes</taxon>
        <taxon>Umbelopsidales</taxon>
        <taxon>Umbelopsidaceae</taxon>
        <taxon>Umbelopsis</taxon>
    </lineage>
</organism>
<dbReference type="EMBL" id="MU620899">
    <property type="protein sequence ID" value="KAI8582592.1"/>
    <property type="molecule type" value="Genomic_DNA"/>
</dbReference>
<accession>A0AAD5EFQ8</accession>